<evidence type="ECO:0000313" key="7">
    <source>
        <dbReference type="Proteomes" id="UP001229244"/>
    </source>
</evidence>
<reference evidence="6" key="1">
    <citation type="submission" date="2023-07" db="EMBL/GenBank/DDBJ databases">
        <title>Genomic Encyclopedia of Type Strains, Phase IV (KMG-IV): sequencing the most valuable type-strain genomes for metagenomic binning, comparative biology and taxonomic classification.</title>
        <authorList>
            <person name="Goeker M."/>
        </authorList>
    </citation>
    <scope>NUCLEOTIDE SEQUENCE</scope>
    <source>
        <strain evidence="6">DSM 21202</strain>
    </source>
</reference>
<dbReference type="FunFam" id="1.10.10.60:FF:000141">
    <property type="entry name" value="TetR family transcriptional regulator"/>
    <property type="match status" value="1"/>
</dbReference>
<dbReference type="GO" id="GO:0000976">
    <property type="term" value="F:transcription cis-regulatory region binding"/>
    <property type="evidence" value="ECO:0007669"/>
    <property type="project" value="TreeGrafter"/>
</dbReference>
<dbReference type="Gene3D" id="1.10.357.10">
    <property type="entry name" value="Tetracycline Repressor, domain 2"/>
    <property type="match status" value="1"/>
</dbReference>
<dbReference type="GO" id="GO:0003700">
    <property type="term" value="F:DNA-binding transcription factor activity"/>
    <property type="evidence" value="ECO:0007669"/>
    <property type="project" value="TreeGrafter"/>
</dbReference>
<dbReference type="RefSeq" id="WP_306885925.1">
    <property type="nucleotide sequence ID" value="NZ_JAUSUL010000002.1"/>
</dbReference>
<dbReference type="AlphaFoldDB" id="A0AAE3VQI3"/>
<gene>
    <name evidence="6" type="ORF">J2S73_002555</name>
</gene>
<dbReference type="EMBL" id="JAUSUL010000002">
    <property type="protein sequence ID" value="MDQ0316098.1"/>
    <property type="molecule type" value="Genomic_DNA"/>
</dbReference>
<dbReference type="SUPFAM" id="SSF48498">
    <property type="entry name" value="Tetracyclin repressor-like, C-terminal domain"/>
    <property type="match status" value="1"/>
</dbReference>
<keyword evidence="7" id="KW-1185">Reference proteome</keyword>
<dbReference type="InterPro" id="IPR041490">
    <property type="entry name" value="KstR2_TetR_C"/>
</dbReference>
<comment type="caution">
    <text evidence="6">The sequence shown here is derived from an EMBL/GenBank/DDBJ whole genome shotgun (WGS) entry which is preliminary data.</text>
</comment>
<name>A0AAE3VQI3_9HYPH</name>
<dbReference type="Pfam" id="PF00440">
    <property type="entry name" value="TetR_N"/>
    <property type="match status" value="1"/>
</dbReference>
<organism evidence="6 7">
    <name type="scientific">Amorphus orientalis</name>
    <dbReference type="NCBI Taxonomy" id="649198"/>
    <lineage>
        <taxon>Bacteria</taxon>
        <taxon>Pseudomonadati</taxon>
        <taxon>Pseudomonadota</taxon>
        <taxon>Alphaproteobacteria</taxon>
        <taxon>Hyphomicrobiales</taxon>
        <taxon>Amorphaceae</taxon>
        <taxon>Amorphus</taxon>
    </lineage>
</organism>
<keyword evidence="1" id="KW-0805">Transcription regulation</keyword>
<dbReference type="PANTHER" id="PTHR30055">
    <property type="entry name" value="HTH-TYPE TRANSCRIPTIONAL REGULATOR RUTR"/>
    <property type="match status" value="1"/>
</dbReference>
<dbReference type="PANTHER" id="PTHR30055:SF226">
    <property type="entry name" value="HTH-TYPE TRANSCRIPTIONAL REGULATOR PKSA"/>
    <property type="match status" value="1"/>
</dbReference>
<dbReference type="PROSITE" id="PS50977">
    <property type="entry name" value="HTH_TETR_2"/>
    <property type="match status" value="1"/>
</dbReference>
<feature type="DNA-binding region" description="H-T-H motif" evidence="4">
    <location>
        <begin position="33"/>
        <end position="52"/>
    </location>
</feature>
<evidence type="ECO:0000256" key="2">
    <source>
        <dbReference type="ARBA" id="ARBA00023125"/>
    </source>
</evidence>
<dbReference type="Proteomes" id="UP001229244">
    <property type="component" value="Unassembled WGS sequence"/>
</dbReference>
<evidence type="ECO:0000256" key="3">
    <source>
        <dbReference type="ARBA" id="ARBA00023163"/>
    </source>
</evidence>
<keyword evidence="2 4" id="KW-0238">DNA-binding</keyword>
<protein>
    <submittedName>
        <fullName evidence="6">TetR/AcrR family transcriptional regulator</fullName>
    </submittedName>
</protein>
<dbReference type="InterPro" id="IPR009057">
    <property type="entry name" value="Homeodomain-like_sf"/>
</dbReference>
<sequence length="204" mass="22777">MARPRAVDYDDKRKAILSAAAHAFAETGFDGASMSQIALACGVSKALLYHYYTNKEQLLFDVIEAHLEDLVAAVEAVPADLGPTERLVLLCTAILEAYRDADAEHKVQINNLSRLPADKQDRLKEMERRLVDVFAEAIAHANPDLRRDPRLLKPVTMSLFGMLNWHYLWFRPGGPISRQDYAALVARMIVTGTNSLDEVLSERG</sequence>
<evidence type="ECO:0000256" key="1">
    <source>
        <dbReference type="ARBA" id="ARBA00023015"/>
    </source>
</evidence>
<accession>A0AAE3VQI3</accession>
<proteinExistence type="predicted"/>
<keyword evidence="3" id="KW-0804">Transcription</keyword>
<feature type="domain" description="HTH tetR-type" evidence="5">
    <location>
        <begin position="10"/>
        <end position="70"/>
    </location>
</feature>
<dbReference type="InterPro" id="IPR036271">
    <property type="entry name" value="Tet_transcr_reg_TetR-rel_C_sf"/>
</dbReference>
<dbReference type="InterPro" id="IPR001647">
    <property type="entry name" value="HTH_TetR"/>
</dbReference>
<dbReference type="PRINTS" id="PR00455">
    <property type="entry name" value="HTHTETR"/>
</dbReference>
<evidence type="ECO:0000256" key="4">
    <source>
        <dbReference type="PROSITE-ProRule" id="PRU00335"/>
    </source>
</evidence>
<evidence type="ECO:0000313" key="6">
    <source>
        <dbReference type="EMBL" id="MDQ0316098.1"/>
    </source>
</evidence>
<dbReference type="SUPFAM" id="SSF46689">
    <property type="entry name" value="Homeodomain-like"/>
    <property type="match status" value="1"/>
</dbReference>
<dbReference type="Gene3D" id="1.10.10.60">
    <property type="entry name" value="Homeodomain-like"/>
    <property type="match status" value="1"/>
</dbReference>
<dbReference type="InterPro" id="IPR050109">
    <property type="entry name" value="HTH-type_TetR-like_transc_reg"/>
</dbReference>
<dbReference type="Pfam" id="PF17932">
    <property type="entry name" value="TetR_C_24"/>
    <property type="match status" value="1"/>
</dbReference>
<evidence type="ECO:0000259" key="5">
    <source>
        <dbReference type="PROSITE" id="PS50977"/>
    </source>
</evidence>